<dbReference type="GO" id="GO:0016787">
    <property type="term" value="F:hydrolase activity"/>
    <property type="evidence" value="ECO:0007669"/>
    <property type="project" value="UniProtKB-UniRule"/>
</dbReference>
<dbReference type="RefSeq" id="WP_021264926.1">
    <property type="nucleotide sequence ID" value="NZ_BBQK01000008.1"/>
</dbReference>
<dbReference type="InterPro" id="IPR000212">
    <property type="entry name" value="DNA_helicase_UvrD/REP"/>
</dbReference>
<evidence type="ECO:0000256" key="3">
    <source>
        <dbReference type="ARBA" id="ARBA00022806"/>
    </source>
</evidence>
<dbReference type="PANTHER" id="PTHR11070">
    <property type="entry name" value="UVRD / RECB / PCRA DNA HELICASE FAMILY MEMBER"/>
    <property type="match status" value="1"/>
</dbReference>
<dbReference type="Pfam" id="PF13538">
    <property type="entry name" value="UvrD_C_2"/>
    <property type="match status" value="1"/>
</dbReference>
<evidence type="ECO:0000313" key="8">
    <source>
        <dbReference type="Proteomes" id="UP000433532"/>
    </source>
</evidence>
<evidence type="ECO:0000256" key="6">
    <source>
        <dbReference type="PROSITE-ProRule" id="PRU00560"/>
    </source>
</evidence>
<evidence type="ECO:0000313" key="7">
    <source>
        <dbReference type="EMBL" id="MUI38754.1"/>
    </source>
</evidence>
<name>A0A509JEN2_PSEAI</name>
<gene>
    <name evidence="7" type="ORF">GNQ48_27500</name>
</gene>
<reference evidence="7 8" key="1">
    <citation type="submission" date="2019-11" db="EMBL/GenBank/DDBJ databases">
        <title>Genomes of ocular Pseudomonas aeruginosa isolates.</title>
        <authorList>
            <person name="Khan M."/>
            <person name="Rice S.A."/>
            <person name="Willcox M.D.P."/>
            <person name="Stapleton F."/>
        </authorList>
    </citation>
    <scope>NUCLEOTIDE SEQUENCE [LARGE SCALE GENOMIC DNA]</scope>
    <source>
        <strain evidence="7 8">PA221</strain>
    </source>
</reference>
<evidence type="ECO:0000256" key="2">
    <source>
        <dbReference type="ARBA" id="ARBA00022801"/>
    </source>
</evidence>
<organism evidence="7 8">
    <name type="scientific">Pseudomonas aeruginosa</name>
    <dbReference type="NCBI Taxonomy" id="287"/>
    <lineage>
        <taxon>Bacteria</taxon>
        <taxon>Pseudomonadati</taxon>
        <taxon>Pseudomonadota</taxon>
        <taxon>Gammaproteobacteria</taxon>
        <taxon>Pseudomonadales</taxon>
        <taxon>Pseudomonadaceae</taxon>
        <taxon>Pseudomonas</taxon>
    </lineage>
</organism>
<dbReference type="Proteomes" id="UP000433532">
    <property type="component" value="Unassembled WGS sequence"/>
</dbReference>
<sequence length="625" mass="69458">MDTSGNTLLESDWDADQLRVIEEDADSRLIVEAGPGTGKTAVACARLAYMINEEDIEPSNTWMISFTRTAVAEIRARLHSYVGDASFAIRIATIDSHAWSIHSGHDPNASLTGSYEENITRVIELLKNDEDVADELLQIEHVVIDEAQDLVGQRADLIEALVGRLPSDCGITVFADEAQAIYGFSENSIGSHRKEAGCKADLPLLDRLQAGEKLGFTTLALKEIYRTSSPGLKKIFSELRQDILDKQKHGSGLHAETAQRIRELADESGLKWTDMKVANFTSDDLLLFRTRAEVLMASQFCDLPHRLRVSGYGATLPAWLAICFSDFVELFLVERHFFDLWAARIENKVSPPYGPAEAWQHLMRVAGRQDGSIDMQRLRRRLGQTRPPVELTLPEYGLHGPIVGTIHASKGREASNVVLILPSVSEFESVEDEIEEARVLFVGATRARASLIVGERSPFRASTLASGRAHRSTKKGQSTMVEIGRSGDITARGLVGHSEFREADALAGQAFLTKVVDVVTTYKLEADPDLDWRYRIYAGNERLCVGVLSRKLTYDLWEILENRNQKRSHKPPTYVNHVRGQGCATIVLSPDDNELETLNEPWASSGFVLSPRVAAFPPFTFFGRR</sequence>
<dbReference type="GO" id="GO:0005524">
    <property type="term" value="F:ATP binding"/>
    <property type="evidence" value="ECO:0007669"/>
    <property type="project" value="UniProtKB-UniRule"/>
</dbReference>
<keyword evidence="3 6" id="KW-0347">Helicase</keyword>
<keyword evidence="4 6" id="KW-0067">ATP-binding</keyword>
<dbReference type="InterPro" id="IPR027417">
    <property type="entry name" value="P-loop_NTPase"/>
</dbReference>
<dbReference type="Pfam" id="PF00580">
    <property type="entry name" value="UvrD-helicase"/>
    <property type="match status" value="2"/>
</dbReference>
<dbReference type="GO" id="GO:0043138">
    <property type="term" value="F:3'-5' DNA helicase activity"/>
    <property type="evidence" value="ECO:0007669"/>
    <property type="project" value="TreeGrafter"/>
</dbReference>
<dbReference type="CDD" id="cd17932">
    <property type="entry name" value="DEXQc_UvrD"/>
    <property type="match status" value="1"/>
</dbReference>
<dbReference type="PANTHER" id="PTHR11070:SF2">
    <property type="entry name" value="ATP-DEPENDENT DNA HELICASE SRS2"/>
    <property type="match status" value="1"/>
</dbReference>
<evidence type="ECO:0000256" key="5">
    <source>
        <dbReference type="ARBA" id="ARBA00034923"/>
    </source>
</evidence>
<dbReference type="EMBL" id="WOAD01000034">
    <property type="protein sequence ID" value="MUI38754.1"/>
    <property type="molecule type" value="Genomic_DNA"/>
</dbReference>
<accession>A0A509JEN2</accession>
<dbReference type="GO" id="GO:0000725">
    <property type="term" value="P:recombinational repair"/>
    <property type="evidence" value="ECO:0007669"/>
    <property type="project" value="TreeGrafter"/>
</dbReference>
<protein>
    <recommendedName>
        <fullName evidence="5">DNA 3'-5' helicase II</fullName>
    </recommendedName>
</protein>
<dbReference type="GO" id="GO:0003677">
    <property type="term" value="F:DNA binding"/>
    <property type="evidence" value="ECO:0007669"/>
    <property type="project" value="InterPro"/>
</dbReference>
<dbReference type="PROSITE" id="PS51198">
    <property type="entry name" value="UVRD_HELICASE_ATP_BIND"/>
    <property type="match status" value="1"/>
</dbReference>
<dbReference type="InterPro" id="IPR027785">
    <property type="entry name" value="UvrD-like_helicase_C"/>
</dbReference>
<dbReference type="Gene3D" id="3.40.50.300">
    <property type="entry name" value="P-loop containing nucleotide triphosphate hydrolases"/>
    <property type="match status" value="2"/>
</dbReference>
<dbReference type="SUPFAM" id="SSF52540">
    <property type="entry name" value="P-loop containing nucleoside triphosphate hydrolases"/>
    <property type="match status" value="1"/>
</dbReference>
<dbReference type="AlphaFoldDB" id="A0A509JEN2"/>
<comment type="caution">
    <text evidence="7">The sequence shown here is derived from an EMBL/GenBank/DDBJ whole genome shotgun (WGS) entry which is preliminary data.</text>
</comment>
<evidence type="ECO:0000256" key="4">
    <source>
        <dbReference type="ARBA" id="ARBA00022840"/>
    </source>
</evidence>
<keyword evidence="1 6" id="KW-0547">Nucleotide-binding</keyword>
<dbReference type="InterPro" id="IPR014016">
    <property type="entry name" value="UvrD-like_ATP-bd"/>
</dbReference>
<keyword evidence="2 6" id="KW-0378">Hydrolase</keyword>
<feature type="binding site" evidence="6">
    <location>
        <begin position="33"/>
        <end position="40"/>
    </location>
    <ligand>
        <name>ATP</name>
        <dbReference type="ChEBI" id="CHEBI:30616"/>
    </ligand>
</feature>
<proteinExistence type="predicted"/>
<evidence type="ECO:0000256" key="1">
    <source>
        <dbReference type="ARBA" id="ARBA00022741"/>
    </source>
</evidence>